<dbReference type="AlphaFoldDB" id="A0A433QLJ9"/>
<evidence type="ECO:0000313" key="2">
    <source>
        <dbReference type="EMBL" id="RUS30651.1"/>
    </source>
</evidence>
<evidence type="ECO:0000313" key="3">
    <source>
        <dbReference type="Proteomes" id="UP000274822"/>
    </source>
</evidence>
<organism evidence="2 3">
    <name type="scientific">Jimgerdemannia flammicorona</name>
    <dbReference type="NCBI Taxonomy" id="994334"/>
    <lineage>
        <taxon>Eukaryota</taxon>
        <taxon>Fungi</taxon>
        <taxon>Fungi incertae sedis</taxon>
        <taxon>Mucoromycota</taxon>
        <taxon>Mucoromycotina</taxon>
        <taxon>Endogonomycetes</taxon>
        <taxon>Endogonales</taxon>
        <taxon>Endogonaceae</taxon>
        <taxon>Jimgerdemannia</taxon>
    </lineage>
</organism>
<dbReference type="Proteomes" id="UP000274822">
    <property type="component" value="Unassembled WGS sequence"/>
</dbReference>
<evidence type="ECO:0000256" key="1">
    <source>
        <dbReference type="SAM" id="MobiDB-lite"/>
    </source>
</evidence>
<feature type="region of interest" description="Disordered" evidence="1">
    <location>
        <begin position="130"/>
        <end position="189"/>
    </location>
</feature>
<feature type="compositionally biased region" description="Polar residues" evidence="1">
    <location>
        <begin position="165"/>
        <end position="175"/>
    </location>
</feature>
<gene>
    <name evidence="2" type="ORF">BC938DRAFT_479117</name>
</gene>
<reference evidence="2 3" key="1">
    <citation type="journal article" date="2018" name="New Phytol.">
        <title>Phylogenomics of Endogonaceae and evolution of mycorrhizas within Mucoromycota.</title>
        <authorList>
            <person name="Chang Y."/>
            <person name="Desiro A."/>
            <person name="Na H."/>
            <person name="Sandor L."/>
            <person name="Lipzen A."/>
            <person name="Clum A."/>
            <person name="Barry K."/>
            <person name="Grigoriev I.V."/>
            <person name="Martin F.M."/>
            <person name="Stajich J.E."/>
            <person name="Smith M.E."/>
            <person name="Bonito G."/>
            <person name="Spatafora J.W."/>
        </authorList>
    </citation>
    <scope>NUCLEOTIDE SEQUENCE [LARGE SCALE GENOMIC DNA]</scope>
    <source>
        <strain evidence="2 3">AD002</strain>
    </source>
</reference>
<dbReference type="EMBL" id="RBNJ01003679">
    <property type="protein sequence ID" value="RUS30651.1"/>
    <property type="molecule type" value="Genomic_DNA"/>
</dbReference>
<proteinExistence type="predicted"/>
<protein>
    <submittedName>
        <fullName evidence="2">Uncharacterized protein</fullName>
    </submittedName>
</protein>
<sequence length="230" mass="25810">MEKKTPDYTAASAQYFILTPANDWSYVGYLEAMQTYLNADDTLLAMKSKWKKRFLCALKNADQDCQERKALAKQDASQFWTNFDRKRALQTTQSDVLVNTQLNALGMLKSATNQQANGLISRMTEVASEPFGTSTARPAPDWTESKVSSELNDLPEKRKFDSVVGETSTSGISSRQKMESETGDGSFDQVDSLIDYESDIDFVFEDSEDLLPEECVVVEEEVEAKLEQDS</sequence>
<accession>A0A433QLJ9</accession>
<name>A0A433QLJ9_9FUNG</name>
<keyword evidence="3" id="KW-1185">Reference proteome</keyword>
<comment type="caution">
    <text evidence="2">The sequence shown here is derived from an EMBL/GenBank/DDBJ whole genome shotgun (WGS) entry which is preliminary data.</text>
</comment>